<proteinExistence type="predicted"/>
<feature type="compositionally biased region" description="Low complexity" evidence="1">
    <location>
        <begin position="371"/>
        <end position="380"/>
    </location>
</feature>
<dbReference type="GO" id="GO:0043539">
    <property type="term" value="F:protein serine/threonine kinase activator activity"/>
    <property type="evidence" value="ECO:0007669"/>
    <property type="project" value="TreeGrafter"/>
</dbReference>
<dbReference type="Proteomes" id="UP000005226">
    <property type="component" value="Chromosome 17"/>
</dbReference>
<feature type="compositionally biased region" description="Polar residues" evidence="1">
    <location>
        <begin position="311"/>
        <end position="330"/>
    </location>
</feature>
<evidence type="ECO:0000256" key="1">
    <source>
        <dbReference type="SAM" id="MobiDB-lite"/>
    </source>
</evidence>
<dbReference type="PANTHER" id="PTHR16434:SF4">
    <property type="entry name" value="ETAA1 ACTIVATOR OF ATR KINASE"/>
    <property type="match status" value="1"/>
</dbReference>
<name>A0A3B5KKN7_TAKRU</name>
<organism evidence="2 3">
    <name type="scientific">Takifugu rubripes</name>
    <name type="common">Japanese pufferfish</name>
    <name type="synonym">Fugu rubripes</name>
    <dbReference type="NCBI Taxonomy" id="31033"/>
    <lineage>
        <taxon>Eukaryota</taxon>
        <taxon>Metazoa</taxon>
        <taxon>Chordata</taxon>
        <taxon>Craniata</taxon>
        <taxon>Vertebrata</taxon>
        <taxon>Euteleostomi</taxon>
        <taxon>Actinopterygii</taxon>
        <taxon>Neopterygii</taxon>
        <taxon>Teleostei</taxon>
        <taxon>Neoteleostei</taxon>
        <taxon>Acanthomorphata</taxon>
        <taxon>Eupercaria</taxon>
        <taxon>Tetraodontiformes</taxon>
        <taxon>Tetradontoidea</taxon>
        <taxon>Tetraodontidae</taxon>
        <taxon>Takifugu</taxon>
    </lineage>
</organism>
<dbReference type="AlphaFoldDB" id="A0A3B5KKN7"/>
<dbReference type="STRING" id="31033.ENSTRUP00000031163"/>
<reference evidence="2" key="2">
    <citation type="submission" date="2025-08" db="UniProtKB">
        <authorList>
            <consortium name="Ensembl"/>
        </authorList>
    </citation>
    <scope>IDENTIFICATION</scope>
</reference>
<evidence type="ECO:0000313" key="2">
    <source>
        <dbReference type="Ensembl" id="ENSTRUP00000055968.2"/>
    </source>
</evidence>
<dbReference type="InterPro" id="IPR029406">
    <property type="entry name" value="ETAA1"/>
</dbReference>
<sequence>GNDKMAGLMVTRNNSSIYIFYKEENFLKQSRLVIKLNIFMCLSVDVSCSDYVLVVDQWFVSLVDFKTPTRMSRPRSGVFHSGSPQNDSDFQQDIIWDATSPSPRRLGKRGRRQRAHVVDISEIVNKIAPKHGRPETAESTLQQWFGDSATIPCTPDVQVSKPKRSPRLNGVNDLLKLAKQFDFMFHQDEEEEKEERGHQSDLLSQDIVHHNTDPAAVAKTVVWTDLQMDDDLDFLFDGPTQHMKSSSLCSSSAADVKGTLNNDGFEDDWEDDDLLNDSLLLEMTPNPHKFTSPKYCSTQKPPRCERPASRGDQSSAGSVYATSDIQQNQSLSSRADAYEWTQPVKSDLQEPAHISSSIKAKKATEFNQNQSSSSDTCSSSKVAGDNLLPSDPVWDDPADDHLLCELCEDLENQIQKEGLTSTGRTDGPQRAALQPAKRIFVSPTGSSLASAFFSKVPAAVTGENGLRSASTGRSQGSQFAFKKPVKAVTIKGGAVKVGADVIFEHSPIFPPSVSTAARCSAAEIQQKKQQAMERRRQRLQLAQNQGPPT</sequence>
<evidence type="ECO:0000313" key="3">
    <source>
        <dbReference type="Proteomes" id="UP000005226"/>
    </source>
</evidence>
<dbReference type="GO" id="GO:2000001">
    <property type="term" value="P:regulation of DNA damage checkpoint"/>
    <property type="evidence" value="ECO:0007669"/>
    <property type="project" value="TreeGrafter"/>
</dbReference>
<keyword evidence="3" id="KW-1185">Reference proteome</keyword>
<dbReference type="GO" id="GO:0031297">
    <property type="term" value="P:replication fork processing"/>
    <property type="evidence" value="ECO:0007669"/>
    <property type="project" value="TreeGrafter"/>
</dbReference>
<dbReference type="FunCoup" id="A0A3B5KKN7">
    <property type="interactions" value="961"/>
</dbReference>
<reference evidence="2 3" key="1">
    <citation type="journal article" date="2011" name="Genome Biol. Evol.">
        <title>Integration of the genetic map and genome assembly of fugu facilitates insights into distinct features of genome evolution in teleosts and mammals.</title>
        <authorList>
            <person name="Kai W."/>
            <person name="Kikuchi K."/>
            <person name="Tohari S."/>
            <person name="Chew A.K."/>
            <person name="Tay A."/>
            <person name="Fujiwara A."/>
            <person name="Hosoya S."/>
            <person name="Suetake H."/>
            <person name="Naruse K."/>
            <person name="Brenner S."/>
            <person name="Suzuki Y."/>
            <person name="Venkatesh B."/>
        </authorList>
    </citation>
    <scope>NUCLEOTIDE SEQUENCE [LARGE SCALE GENOMIC DNA]</scope>
</reference>
<dbReference type="Pfam" id="PF15350">
    <property type="entry name" value="ETAA1"/>
    <property type="match status" value="1"/>
</dbReference>
<dbReference type="GO" id="GO:0043596">
    <property type="term" value="C:nuclear replication fork"/>
    <property type="evidence" value="ECO:0007669"/>
    <property type="project" value="TreeGrafter"/>
</dbReference>
<feature type="compositionally biased region" description="Low complexity" evidence="1">
    <location>
        <begin position="539"/>
        <end position="549"/>
    </location>
</feature>
<feature type="region of interest" description="Disordered" evidence="1">
    <location>
        <begin position="520"/>
        <end position="549"/>
    </location>
</feature>
<dbReference type="Ensembl" id="ENSTRUT00000052761.2">
    <property type="protein sequence ID" value="ENSTRUP00000055968.2"/>
    <property type="gene ID" value="ENSTRUG00000025741.2"/>
</dbReference>
<dbReference type="GO" id="GO:0006974">
    <property type="term" value="P:DNA damage response"/>
    <property type="evidence" value="ECO:0007669"/>
    <property type="project" value="TreeGrafter"/>
</dbReference>
<dbReference type="OMA" id="PESQWFW"/>
<feature type="region of interest" description="Disordered" evidence="1">
    <location>
        <begin position="290"/>
        <end position="330"/>
    </location>
</feature>
<accession>A0A3B5KKN7</accession>
<protein>
    <submittedName>
        <fullName evidence="2">Uncharacterized LOC105417657</fullName>
    </submittedName>
</protein>
<dbReference type="GeneTree" id="ENSGT00390000009597"/>
<dbReference type="PANTHER" id="PTHR16434">
    <property type="entry name" value="EWING'S TUMOR-ASSOCIATED ANTIGEN 1 ETAA1"/>
    <property type="match status" value="1"/>
</dbReference>
<gene>
    <name evidence="2" type="primary">etaa1a</name>
</gene>
<reference evidence="2" key="3">
    <citation type="submission" date="2025-09" db="UniProtKB">
        <authorList>
            <consortium name="Ensembl"/>
        </authorList>
    </citation>
    <scope>IDENTIFICATION</scope>
</reference>
<feature type="region of interest" description="Disordered" evidence="1">
    <location>
        <begin position="343"/>
        <end position="394"/>
    </location>
</feature>
<dbReference type="InParanoid" id="A0A3B5KKN7"/>